<dbReference type="GO" id="GO:0031932">
    <property type="term" value="C:TORC2 complex"/>
    <property type="evidence" value="ECO:0007669"/>
    <property type="project" value="TreeGrafter"/>
</dbReference>
<feature type="coiled-coil region" evidence="2">
    <location>
        <begin position="33"/>
        <end position="94"/>
    </location>
</feature>
<comment type="catalytic activity">
    <reaction evidence="1">
        <text>L-threonyl-[protein] + ATP = O-phospho-L-threonyl-[protein] + ADP + H(+)</text>
        <dbReference type="Rhea" id="RHEA:46608"/>
        <dbReference type="Rhea" id="RHEA-COMP:11060"/>
        <dbReference type="Rhea" id="RHEA-COMP:11605"/>
        <dbReference type="ChEBI" id="CHEBI:15378"/>
        <dbReference type="ChEBI" id="CHEBI:30013"/>
        <dbReference type="ChEBI" id="CHEBI:30616"/>
        <dbReference type="ChEBI" id="CHEBI:61977"/>
        <dbReference type="ChEBI" id="CHEBI:456216"/>
        <dbReference type="EC" id="2.7.11.1"/>
    </reaction>
</comment>
<dbReference type="EC" id="2.7.11.1" evidence="1"/>
<dbReference type="SUPFAM" id="SSF48371">
    <property type="entry name" value="ARM repeat"/>
    <property type="match status" value="1"/>
</dbReference>
<dbReference type="Proteomes" id="UP001177023">
    <property type="component" value="Unassembled WGS sequence"/>
</dbReference>
<dbReference type="Pfam" id="PF02259">
    <property type="entry name" value="FAT"/>
    <property type="match status" value="1"/>
</dbReference>
<dbReference type="GO" id="GO:0004674">
    <property type="term" value="F:protein serine/threonine kinase activity"/>
    <property type="evidence" value="ECO:0007669"/>
    <property type="project" value="UniProtKB-KW"/>
</dbReference>
<dbReference type="PANTHER" id="PTHR11139:SF9">
    <property type="entry name" value="SERINE_THREONINE-PROTEIN KINASE MTOR"/>
    <property type="match status" value="1"/>
</dbReference>
<keyword evidence="1" id="KW-0067">ATP-binding</keyword>
<keyword evidence="1" id="KW-0723">Serine/threonine-protein kinase</keyword>
<evidence type="ECO:0000313" key="4">
    <source>
        <dbReference type="EMBL" id="CAJ0573038.1"/>
    </source>
</evidence>
<dbReference type="GO" id="GO:0031931">
    <property type="term" value="C:TORC1 complex"/>
    <property type="evidence" value="ECO:0007669"/>
    <property type="project" value="TreeGrafter"/>
</dbReference>
<dbReference type="InterPro" id="IPR016024">
    <property type="entry name" value="ARM-type_fold"/>
</dbReference>
<evidence type="ECO:0000256" key="2">
    <source>
        <dbReference type="SAM" id="Coils"/>
    </source>
</evidence>
<dbReference type="GO" id="GO:0005524">
    <property type="term" value="F:ATP binding"/>
    <property type="evidence" value="ECO:0007669"/>
    <property type="project" value="UniProtKB-KW"/>
</dbReference>
<protein>
    <recommendedName>
        <fullName evidence="1">Serine/threonine-protein kinase TOR</fullName>
        <ecNumber evidence="1">2.7.11.1</ecNumber>
    </recommendedName>
</protein>
<feature type="domain" description="Serine/threonine-protein kinase mTOR" evidence="3">
    <location>
        <begin position="469"/>
        <end position="626"/>
    </location>
</feature>
<keyword evidence="1" id="KW-0808">Transferase</keyword>
<sequence>MLESLYEEAVGHSIPRDATARSLANSFLSGLKRKSDEKRIKAARELYRFIQNELKDEGNHYVNEFFHAFDASSKDKEKNELQDCLRESSEIEEKRAGIFIIVCILEAPATGEASRVNRYANLLLRSLTQPNTDEHTMELAARGLSYLIQTSKVTELVNKCMDQCLEWLEDNERQEKRRLAAAFLTRELALFTPTAFFARATNFFKNIFKVVHDAKYISEGYLVCQNKDVRIAAVKCTVNMIIPFMKVFHRCHREYRGQLQETIIGVLTRVVSVGVVDRDVEVRLCVLDTLFNGSFPLLSLLATDQMLTMLFMCIHDEKPEIQVAAIRLLGKKNTYIFSIRMTEVNPAVIIPRLRRILLESLSQLKTSGNARLEQHSARLICQLARQNPDFIKVYVSPTTEALLSRLRIESVHSDVTVEVLDCLGELALVGGSEMVRNLPVVFKFLHQCITDSSHRRRRQAALRAMCRIVRTTAYTEMSAEMRRQTIQVLGVLGALDPYLRKVYLGDVPSSSTLSTALSMPSTRFQTDTRQEVIQWFNYEKCTLEEFYPSITLANLMLMVQDDAYNDHYKQIVQALLTIFQGMNQDEYKAYVEQVLPRLIEVTRKNRQLEHRKFFISQIAQLVDIVRLHAKNYMKSIFQMIAEAWCEDQSMKLTIISALELMGTALGKDFAPFVDELIPYLLRVIQSDRTAERRLTTKVLACVGALSGCLTPHLHLVLPPILAIVDDSNSLMNMWRHFDVYRTSVDMALLKHNLQCPEYDRLTFTMMDHELKHVRDMYDTELTALAGESYERAYGAMVLIQQLAELEEAIEYRVRKDRRLRISLLWSRRLLDCQEDVEQWQRALFLW</sequence>
<dbReference type="AlphaFoldDB" id="A0AA36CS62"/>
<organism evidence="4 5">
    <name type="scientific">Mesorhabditis spiculigera</name>
    <dbReference type="NCBI Taxonomy" id="96644"/>
    <lineage>
        <taxon>Eukaryota</taxon>
        <taxon>Metazoa</taxon>
        <taxon>Ecdysozoa</taxon>
        <taxon>Nematoda</taxon>
        <taxon>Chromadorea</taxon>
        <taxon>Rhabditida</taxon>
        <taxon>Rhabditina</taxon>
        <taxon>Rhabditomorpha</taxon>
        <taxon>Rhabditoidea</taxon>
        <taxon>Rhabditidae</taxon>
        <taxon>Mesorhabditinae</taxon>
        <taxon>Mesorhabditis</taxon>
    </lineage>
</organism>
<dbReference type="PANTHER" id="PTHR11139">
    <property type="entry name" value="ATAXIA TELANGIECTASIA MUTATED ATM -RELATED"/>
    <property type="match status" value="1"/>
</dbReference>
<dbReference type="Pfam" id="PF11865">
    <property type="entry name" value="mTOR_dom"/>
    <property type="match status" value="1"/>
</dbReference>
<keyword evidence="1" id="KW-0547">Nucleotide-binding</keyword>
<dbReference type="GO" id="GO:0016242">
    <property type="term" value="P:negative regulation of macroautophagy"/>
    <property type="evidence" value="ECO:0007669"/>
    <property type="project" value="TreeGrafter"/>
</dbReference>
<keyword evidence="2" id="KW-0175">Coiled coil</keyword>
<dbReference type="Gene3D" id="1.25.10.10">
    <property type="entry name" value="Leucine-rich Repeat Variant"/>
    <property type="match status" value="3"/>
</dbReference>
<evidence type="ECO:0000256" key="1">
    <source>
        <dbReference type="RuleBase" id="RU364109"/>
    </source>
</evidence>
<dbReference type="InterPro" id="IPR050517">
    <property type="entry name" value="DDR_Repair_Kinase"/>
</dbReference>
<name>A0AA36CS62_9BILA</name>
<dbReference type="EMBL" id="CATQJA010002612">
    <property type="protein sequence ID" value="CAJ0573038.1"/>
    <property type="molecule type" value="Genomic_DNA"/>
</dbReference>
<evidence type="ECO:0000259" key="3">
    <source>
        <dbReference type="SMART" id="SM01346"/>
    </source>
</evidence>
<keyword evidence="5" id="KW-1185">Reference proteome</keyword>
<feature type="non-terminal residue" evidence="4">
    <location>
        <position position="1"/>
    </location>
</feature>
<comment type="similarity">
    <text evidence="1">Belongs to the PI3/PI4-kinase family.</text>
</comment>
<gene>
    <name evidence="4" type="ORF">MSPICULIGERA_LOCUS11407</name>
</gene>
<dbReference type="InterPro" id="IPR011989">
    <property type="entry name" value="ARM-like"/>
</dbReference>
<reference evidence="4" key="1">
    <citation type="submission" date="2023-06" db="EMBL/GenBank/DDBJ databases">
        <authorList>
            <person name="Delattre M."/>
        </authorList>
    </citation>
    <scope>NUCLEOTIDE SEQUENCE</scope>
    <source>
        <strain evidence="4">AF72</strain>
    </source>
</reference>
<evidence type="ECO:0000313" key="5">
    <source>
        <dbReference type="Proteomes" id="UP001177023"/>
    </source>
</evidence>
<dbReference type="GO" id="GO:0005737">
    <property type="term" value="C:cytoplasm"/>
    <property type="evidence" value="ECO:0007669"/>
    <property type="project" value="TreeGrafter"/>
</dbReference>
<dbReference type="GO" id="GO:0005634">
    <property type="term" value="C:nucleus"/>
    <property type="evidence" value="ECO:0007669"/>
    <property type="project" value="TreeGrafter"/>
</dbReference>
<comment type="caution">
    <text evidence="4">The sequence shown here is derived from an EMBL/GenBank/DDBJ whole genome shotgun (WGS) entry which is preliminary data.</text>
</comment>
<accession>A0AA36CS62</accession>
<dbReference type="SMART" id="SM01346">
    <property type="entry name" value="DUF3385"/>
    <property type="match status" value="1"/>
</dbReference>
<keyword evidence="1" id="KW-0418">Kinase</keyword>
<dbReference type="InterPro" id="IPR003151">
    <property type="entry name" value="PIK-rel_kinase_FAT"/>
</dbReference>
<dbReference type="InterPro" id="IPR024585">
    <property type="entry name" value="mTOR_dom"/>
</dbReference>
<proteinExistence type="inferred from homology"/>
<dbReference type="GO" id="GO:0038202">
    <property type="term" value="P:TORC1 signaling"/>
    <property type="evidence" value="ECO:0007669"/>
    <property type="project" value="TreeGrafter"/>
</dbReference>